<dbReference type="InterPro" id="IPR036691">
    <property type="entry name" value="Endo/exonu/phosph_ase_sf"/>
</dbReference>
<feature type="domain" description="Endonuclease/exonuclease/phosphatase" evidence="2">
    <location>
        <begin position="77"/>
        <end position="132"/>
    </location>
</feature>
<evidence type="ECO:0000259" key="2">
    <source>
        <dbReference type="Pfam" id="PF14529"/>
    </source>
</evidence>
<dbReference type="InParanoid" id="A0A7R8V5X2"/>
<dbReference type="InterPro" id="IPR005135">
    <property type="entry name" value="Endo/exonuclease/phosphatase"/>
</dbReference>
<keyword evidence="4" id="KW-1185">Reference proteome</keyword>
<dbReference type="GO" id="GO:0003824">
    <property type="term" value="F:catalytic activity"/>
    <property type="evidence" value="ECO:0007669"/>
    <property type="project" value="InterPro"/>
</dbReference>
<evidence type="ECO:0000256" key="1">
    <source>
        <dbReference type="SAM" id="MobiDB-lite"/>
    </source>
</evidence>
<reference evidence="3 4" key="1">
    <citation type="submission" date="2020-11" db="EMBL/GenBank/DDBJ databases">
        <authorList>
            <person name="Wallbank WR R."/>
            <person name="Pardo Diaz C."/>
            <person name="Kozak K."/>
            <person name="Martin S."/>
            <person name="Jiggins C."/>
            <person name="Moest M."/>
            <person name="Warren A I."/>
            <person name="Generalovic N T."/>
            <person name="Byers J.R.P. K."/>
            <person name="Montejo-Kovacevich G."/>
            <person name="Yen C E."/>
        </authorList>
    </citation>
    <scope>NUCLEOTIDE SEQUENCE [LARGE SCALE GENOMIC DNA]</scope>
</reference>
<organism evidence="3 4">
    <name type="scientific">Hermetia illucens</name>
    <name type="common">Black soldier fly</name>
    <dbReference type="NCBI Taxonomy" id="343691"/>
    <lineage>
        <taxon>Eukaryota</taxon>
        <taxon>Metazoa</taxon>
        <taxon>Ecdysozoa</taxon>
        <taxon>Arthropoda</taxon>
        <taxon>Hexapoda</taxon>
        <taxon>Insecta</taxon>
        <taxon>Pterygota</taxon>
        <taxon>Neoptera</taxon>
        <taxon>Endopterygota</taxon>
        <taxon>Diptera</taxon>
        <taxon>Brachycera</taxon>
        <taxon>Stratiomyomorpha</taxon>
        <taxon>Stratiomyidae</taxon>
        <taxon>Hermetiinae</taxon>
        <taxon>Hermetia</taxon>
    </lineage>
</organism>
<feature type="region of interest" description="Disordered" evidence="1">
    <location>
        <begin position="10"/>
        <end position="52"/>
    </location>
</feature>
<evidence type="ECO:0000313" key="4">
    <source>
        <dbReference type="Proteomes" id="UP000594454"/>
    </source>
</evidence>
<accession>A0A7R8V5X2</accession>
<name>A0A7R8V5X2_HERIL</name>
<gene>
    <name evidence="3" type="ORF">HERILL_LOCUS14637</name>
</gene>
<proteinExistence type="predicted"/>
<dbReference type="Pfam" id="PF14529">
    <property type="entry name" value="Exo_endo_phos_2"/>
    <property type="match status" value="1"/>
</dbReference>
<evidence type="ECO:0000313" key="3">
    <source>
        <dbReference type="EMBL" id="CAD7092260.1"/>
    </source>
</evidence>
<feature type="compositionally biased region" description="Polar residues" evidence="1">
    <location>
        <begin position="32"/>
        <end position="44"/>
    </location>
</feature>
<dbReference type="AlphaFoldDB" id="A0A7R8V5X2"/>
<dbReference type="EMBL" id="LR899014">
    <property type="protein sequence ID" value="CAD7092260.1"/>
    <property type="molecule type" value="Genomic_DNA"/>
</dbReference>
<sequence length="143" mass="15651">MGVPLASIMSREIGRKEAESSAEGGDKLVTPARSTLNAPNSSVGGNARGDMGMPSTSHTMYWESDIQRLCVGENKWVYVHSCYAPPSLTLPEFEEILDSVVHDLRGRSPKVIAGDFNAWVREWGSRETNARGAVSKTLLQSWI</sequence>
<dbReference type="Proteomes" id="UP000594454">
    <property type="component" value="Chromosome 6"/>
</dbReference>
<protein>
    <recommendedName>
        <fullName evidence="2">Endonuclease/exonuclease/phosphatase domain-containing protein</fullName>
    </recommendedName>
</protein>
<dbReference type="Gene3D" id="3.60.10.10">
    <property type="entry name" value="Endonuclease/exonuclease/phosphatase"/>
    <property type="match status" value="1"/>
</dbReference>
<dbReference type="SUPFAM" id="SSF56219">
    <property type="entry name" value="DNase I-like"/>
    <property type="match status" value="1"/>
</dbReference>